<dbReference type="Proteomes" id="UP000694251">
    <property type="component" value="Chromosome 7"/>
</dbReference>
<dbReference type="PROSITE" id="PS50011">
    <property type="entry name" value="PROTEIN_KINASE_DOM"/>
    <property type="match status" value="1"/>
</dbReference>
<dbReference type="InterPro" id="IPR050528">
    <property type="entry name" value="L-type_Lectin-RKs"/>
</dbReference>
<accession>A0A8T2BR98</accession>
<dbReference type="OrthoDB" id="2015071at2759"/>
<proteinExistence type="predicted"/>
<evidence type="ECO:0000313" key="5">
    <source>
        <dbReference type="Proteomes" id="UP000694251"/>
    </source>
</evidence>
<dbReference type="GO" id="GO:0004672">
    <property type="term" value="F:protein kinase activity"/>
    <property type="evidence" value="ECO:0007669"/>
    <property type="project" value="InterPro"/>
</dbReference>
<evidence type="ECO:0000256" key="2">
    <source>
        <dbReference type="ARBA" id="ARBA00022840"/>
    </source>
</evidence>
<feature type="domain" description="Protein kinase" evidence="3">
    <location>
        <begin position="1"/>
        <end position="159"/>
    </location>
</feature>
<keyword evidence="1" id="KW-0547">Nucleotide-binding</keyword>
<dbReference type="InterPro" id="IPR001245">
    <property type="entry name" value="Ser-Thr/Tyr_kinase_cat_dom"/>
</dbReference>
<dbReference type="PANTHER" id="PTHR27007">
    <property type="match status" value="1"/>
</dbReference>
<dbReference type="EMBL" id="JAEFBJ010000007">
    <property type="protein sequence ID" value="KAG7588253.1"/>
    <property type="molecule type" value="Genomic_DNA"/>
</dbReference>
<evidence type="ECO:0000259" key="3">
    <source>
        <dbReference type="PROSITE" id="PS50011"/>
    </source>
</evidence>
<organism evidence="4 5">
    <name type="scientific">Arabidopsis suecica</name>
    <name type="common">Swedish thale-cress</name>
    <name type="synonym">Cardaminopsis suecica</name>
    <dbReference type="NCBI Taxonomy" id="45249"/>
    <lineage>
        <taxon>Eukaryota</taxon>
        <taxon>Viridiplantae</taxon>
        <taxon>Streptophyta</taxon>
        <taxon>Embryophyta</taxon>
        <taxon>Tracheophyta</taxon>
        <taxon>Spermatophyta</taxon>
        <taxon>Magnoliopsida</taxon>
        <taxon>eudicotyledons</taxon>
        <taxon>Gunneridae</taxon>
        <taxon>Pentapetalae</taxon>
        <taxon>rosids</taxon>
        <taxon>malvids</taxon>
        <taxon>Brassicales</taxon>
        <taxon>Brassicaceae</taxon>
        <taxon>Camelineae</taxon>
        <taxon>Arabidopsis</taxon>
    </lineage>
</organism>
<keyword evidence="5" id="KW-1185">Reference proteome</keyword>
<evidence type="ECO:0000256" key="1">
    <source>
        <dbReference type="ARBA" id="ARBA00022741"/>
    </source>
</evidence>
<dbReference type="Pfam" id="PF07714">
    <property type="entry name" value="PK_Tyr_Ser-Thr"/>
    <property type="match status" value="1"/>
</dbReference>
<name>A0A8T2BR98_ARASU</name>
<reference evidence="4 5" key="1">
    <citation type="submission" date="2020-12" db="EMBL/GenBank/DDBJ databases">
        <title>Concerted genomic and epigenomic changes stabilize Arabidopsis allopolyploids.</title>
        <authorList>
            <person name="Chen Z."/>
        </authorList>
    </citation>
    <scope>NUCLEOTIDE SEQUENCE [LARGE SCALE GENOMIC DNA]</scope>
    <source>
        <strain evidence="4">As9502</strain>
        <tissue evidence="4">Leaf</tissue>
    </source>
</reference>
<sequence length="159" mass="18544">MPNEWCTEHGEMLVVYDYSANRKVSHLLFHHHISRNSVLRWKSQYNVIKSLACSVRYLLEEWDKQVIHRNITSSTIFFDRDMNPRLCGFALAEFLSRNDKAHQATKKKGSSVIWHQNTWNPARYNHGGCIQLRHGGAGDGYGLEDVYENRELSRLLRLG</sequence>
<keyword evidence="2" id="KW-0067">ATP-binding</keyword>
<dbReference type="GO" id="GO:0051707">
    <property type="term" value="P:response to other organism"/>
    <property type="evidence" value="ECO:0007669"/>
    <property type="project" value="UniProtKB-ARBA"/>
</dbReference>
<keyword evidence="4" id="KW-0418">Kinase</keyword>
<gene>
    <name evidence="4" type="ORF">ISN44_As07g005960</name>
</gene>
<keyword evidence="4" id="KW-0808">Transferase</keyword>
<comment type="caution">
    <text evidence="4">The sequence shown here is derived from an EMBL/GenBank/DDBJ whole genome shotgun (WGS) entry which is preliminary data.</text>
</comment>
<evidence type="ECO:0000313" key="4">
    <source>
        <dbReference type="EMBL" id="KAG7588253.1"/>
    </source>
</evidence>
<dbReference type="GO" id="GO:0005524">
    <property type="term" value="F:ATP binding"/>
    <property type="evidence" value="ECO:0007669"/>
    <property type="project" value="UniProtKB-KW"/>
</dbReference>
<dbReference type="InterPro" id="IPR000719">
    <property type="entry name" value="Prot_kinase_dom"/>
</dbReference>
<protein>
    <submittedName>
        <fullName evidence="4">Protein kinase-like domain superfamily</fullName>
    </submittedName>
</protein>
<dbReference type="AlphaFoldDB" id="A0A8T2BR98"/>